<sequence length="534" mass="61034">MRKSEFEKTQNPEYIHLPSLVVCPPTLVAHWAYEVNKFCDQLTVAQYSGNQAQRRHVRSIMSTLDIVVLSYDILRNDAKEILASQPIWNYCVLDEGHIIKNKKTQITKAVKMVRANHRLILSGTPIQNNVIELWSLFDFLMPGFLGTEKEFNHRYSKPISSSKDAKANSKEQAAGTLAMEALHRQVLPFLLRRVKEDVLHDLPEKIIQDYYCDLSPLQHQLYEDFSKKNMKEGEDEQMNDSVHVFKALQYLRKLCNHPRLVLTPQHPQYEQVMEDLNREGKNLSDISLSPKLSSLKQLLQECGIGIKHQQQSDSMDSGTECSAGHRVLLFCQMKSMLDIIEHDLFKNEMKEVTYMRLDGSIDANKRLSIVNQFNADPTIDVLLLTTRVGGLGLNLTGADTVIFVEHDWNPSADLQAMDRAHRLGQKRVVNVYRLITKNTLEEKIMGLQKFKTNISKTVVNRDNSSLKTMDTEQLVDLFKLGKDEAQQKDDGSGGSTGKKKTGAAAIMEEVGELWDDQQQYEEYDLDSFLKTMNK</sequence>
<gene>
    <name evidence="4" type="ORF">AKO1_006289</name>
</gene>
<dbReference type="PROSITE" id="PS51192">
    <property type="entry name" value="HELICASE_ATP_BIND_1"/>
    <property type="match status" value="1"/>
</dbReference>
<dbReference type="AlphaFoldDB" id="A0AAW2YHI5"/>
<dbReference type="CDD" id="cd18793">
    <property type="entry name" value="SF2_C_SNF"/>
    <property type="match status" value="1"/>
</dbReference>
<dbReference type="FunFam" id="3.40.50.300:FF:000428">
    <property type="entry name" value="TATA-binding protein-associated factor 172"/>
    <property type="match status" value="1"/>
</dbReference>
<dbReference type="EMBL" id="JAOPGA020000036">
    <property type="protein sequence ID" value="KAL0476428.1"/>
    <property type="molecule type" value="Genomic_DNA"/>
</dbReference>
<dbReference type="Pfam" id="PF00176">
    <property type="entry name" value="SNF2-rel_dom"/>
    <property type="match status" value="1"/>
</dbReference>
<comment type="caution">
    <text evidence="4">The sequence shown here is derived from an EMBL/GenBank/DDBJ whole genome shotgun (WGS) entry which is preliminary data.</text>
</comment>
<evidence type="ECO:0000259" key="3">
    <source>
        <dbReference type="PROSITE" id="PS51194"/>
    </source>
</evidence>
<feature type="domain" description="Helicase C-terminal" evidence="3">
    <location>
        <begin position="313"/>
        <end position="465"/>
    </location>
</feature>
<dbReference type="Pfam" id="PF00271">
    <property type="entry name" value="Helicase_C"/>
    <property type="match status" value="1"/>
</dbReference>
<dbReference type="InterPro" id="IPR044972">
    <property type="entry name" value="Mot1"/>
</dbReference>
<reference evidence="4 5" key="1">
    <citation type="submission" date="2024-03" db="EMBL/GenBank/DDBJ databases">
        <title>The Acrasis kona genome and developmental transcriptomes reveal deep origins of eukaryotic multicellular pathways.</title>
        <authorList>
            <person name="Sheikh S."/>
            <person name="Fu C.-J."/>
            <person name="Brown M.W."/>
            <person name="Baldauf S.L."/>
        </authorList>
    </citation>
    <scope>NUCLEOTIDE SEQUENCE [LARGE SCALE GENOMIC DNA]</scope>
    <source>
        <strain evidence="4 5">ATCC MYA-3509</strain>
    </source>
</reference>
<evidence type="ECO:0000259" key="2">
    <source>
        <dbReference type="PROSITE" id="PS51192"/>
    </source>
</evidence>
<dbReference type="SUPFAM" id="SSF52540">
    <property type="entry name" value="P-loop containing nucleoside triphosphate hydrolases"/>
    <property type="match status" value="2"/>
</dbReference>
<dbReference type="InterPro" id="IPR001650">
    <property type="entry name" value="Helicase_C-like"/>
</dbReference>
<dbReference type="GO" id="GO:0017025">
    <property type="term" value="F:TBP-class protein binding"/>
    <property type="evidence" value="ECO:0007669"/>
    <property type="project" value="InterPro"/>
</dbReference>
<protein>
    <recommendedName>
        <fullName evidence="6">TATA-binding protein-associated factor 172</fullName>
    </recommendedName>
</protein>
<dbReference type="InterPro" id="IPR038718">
    <property type="entry name" value="SNF2-like_sf"/>
</dbReference>
<dbReference type="Gene3D" id="3.40.50.10810">
    <property type="entry name" value="Tandem AAA-ATPase domain"/>
    <property type="match status" value="1"/>
</dbReference>
<dbReference type="SMART" id="SM00487">
    <property type="entry name" value="DEXDc"/>
    <property type="match status" value="1"/>
</dbReference>
<dbReference type="GO" id="GO:0003677">
    <property type="term" value="F:DNA binding"/>
    <property type="evidence" value="ECO:0007669"/>
    <property type="project" value="InterPro"/>
</dbReference>
<keyword evidence="5" id="KW-1185">Reference proteome</keyword>
<dbReference type="InterPro" id="IPR027417">
    <property type="entry name" value="P-loop_NTPase"/>
</dbReference>
<evidence type="ECO:0000313" key="4">
    <source>
        <dbReference type="EMBL" id="KAL0476428.1"/>
    </source>
</evidence>
<dbReference type="InterPro" id="IPR000330">
    <property type="entry name" value="SNF2_N"/>
</dbReference>
<dbReference type="PANTHER" id="PTHR36498">
    <property type="entry name" value="TATA-BINDING PROTEIN-ASSOCIATED FACTOR 172"/>
    <property type="match status" value="1"/>
</dbReference>
<evidence type="ECO:0000256" key="1">
    <source>
        <dbReference type="ARBA" id="ARBA00022801"/>
    </source>
</evidence>
<feature type="domain" description="Helicase ATP-binding" evidence="2">
    <location>
        <begin position="1"/>
        <end position="143"/>
    </location>
</feature>
<dbReference type="PANTHER" id="PTHR36498:SF1">
    <property type="entry name" value="TATA-BINDING PROTEIN-ASSOCIATED FACTOR 172"/>
    <property type="match status" value="1"/>
</dbReference>
<dbReference type="InterPro" id="IPR049730">
    <property type="entry name" value="SNF2/RAD54-like_C"/>
</dbReference>
<evidence type="ECO:0008006" key="6">
    <source>
        <dbReference type="Google" id="ProtNLM"/>
    </source>
</evidence>
<dbReference type="SMART" id="SM00490">
    <property type="entry name" value="HELICc"/>
    <property type="match status" value="1"/>
</dbReference>
<dbReference type="PROSITE" id="PS51194">
    <property type="entry name" value="HELICASE_CTER"/>
    <property type="match status" value="1"/>
</dbReference>
<organism evidence="4 5">
    <name type="scientific">Acrasis kona</name>
    <dbReference type="NCBI Taxonomy" id="1008807"/>
    <lineage>
        <taxon>Eukaryota</taxon>
        <taxon>Discoba</taxon>
        <taxon>Heterolobosea</taxon>
        <taxon>Tetramitia</taxon>
        <taxon>Eutetramitia</taxon>
        <taxon>Acrasidae</taxon>
        <taxon>Acrasis</taxon>
    </lineage>
</organism>
<dbReference type="Gene3D" id="3.40.50.300">
    <property type="entry name" value="P-loop containing nucleotide triphosphate hydrolases"/>
    <property type="match status" value="1"/>
</dbReference>
<keyword evidence="1" id="KW-0378">Hydrolase</keyword>
<dbReference type="Proteomes" id="UP001431209">
    <property type="component" value="Unassembled WGS sequence"/>
</dbReference>
<dbReference type="GO" id="GO:0005524">
    <property type="term" value="F:ATP binding"/>
    <property type="evidence" value="ECO:0007669"/>
    <property type="project" value="InterPro"/>
</dbReference>
<proteinExistence type="predicted"/>
<dbReference type="InterPro" id="IPR014001">
    <property type="entry name" value="Helicase_ATP-bd"/>
</dbReference>
<name>A0AAW2YHI5_9EUKA</name>
<evidence type="ECO:0000313" key="5">
    <source>
        <dbReference type="Proteomes" id="UP001431209"/>
    </source>
</evidence>
<accession>A0AAW2YHI5</accession>
<dbReference type="GO" id="GO:0016887">
    <property type="term" value="F:ATP hydrolysis activity"/>
    <property type="evidence" value="ECO:0007669"/>
    <property type="project" value="InterPro"/>
</dbReference>